<dbReference type="EMBL" id="NPBJ01000013">
    <property type="protein sequence ID" value="PAE00564.1"/>
    <property type="molecule type" value="Genomic_DNA"/>
</dbReference>
<dbReference type="Proteomes" id="UP000216852">
    <property type="component" value="Unassembled WGS sequence"/>
</dbReference>
<evidence type="ECO:0000313" key="1">
    <source>
        <dbReference type="EMBL" id="PAE00564.1"/>
    </source>
</evidence>
<name>A0ABX4H0G1_9BACI</name>
<organism evidence="1 2">
    <name type="scientific">Terribacillus saccharophilus</name>
    <dbReference type="NCBI Taxonomy" id="361277"/>
    <lineage>
        <taxon>Bacteria</taxon>
        <taxon>Bacillati</taxon>
        <taxon>Bacillota</taxon>
        <taxon>Bacilli</taxon>
        <taxon>Bacillales</taxon>
        <taxon>Bacillaceae</taxon>
        <taxon>Terribacillus</taxon>
    </lineage>
</organism>
<protein>
    <submittedName>
        <fullName evidence="1">Uncharacterized protein</fullName>
    </submittedName>
</protein>
<accession>A0ABX4H0G1</accession>
<evidence type="ECO:0000313" key="2">
    <source>
        <dbReference type="Proteomes" id="UP000216852"/>
    </source>
</evidence>
<gene>
    <name evidence="1" type="ORF">CHH48_07290</name>
</gene>
<comment type="caution">
    <text evidence="1">The sequence shown here is derived from an EMBL/GenBank/DDBJ whole genome shotgun (WGS) entry which is preliminary data.</text>
</comment>
<dbReference type="RefSeq" id="WP_095218477.1">
    <property type="nucleotide sequence ID" value="NZ_NPBJ01000013.1"/>
</dbReference>
<proteinExistence type="predicted"/>
<sequence>MSDMQTVNHLQSVIHDTNRSLEDRCKAETVLAELYLNAYPMPDWLKERLIDSFGEMSTLDYIAGELVNRYQVTDETPSLQWISAEC</sequence>
<reference evidence="1 2" key="1">
    <citation type="submission" date="2017-07" db="EMBL/GenBank/DDBJ databases">
        <title>Isolation and whole genome analysis of endospore-forming bacteria from heroin.</title>
        <authorList>
            <person name="Kalinowski J."/>
            <person name="Ahrens B."/>
            <person name="Al-Dilaimi A."/>
            <person name="Winkler A."/>
            <person name="Wibberg D."/>
            <person name="Schleenbecker U."/>
            <person name="Ruckert C."/>
            <person name="Wolfel R."/>
            <person name="Grass G."/>
        </authorList>
    </citation>
    <scope>NUCLEOTIDE SEQUENCE [LARGE SCALE GENOMIC DNA]</scope>
    <source>
        <strain evidence="1 2">7517-1</strain>
    </source>
</reference>
<keyword evidence="2" id="KW-1185">Reference proteome</keyword>